<reference evidence="1 2" key="1">
    <citation type="submission" date="2019-07" db="EMBL/GenBank/DDBJ databases">
        <title>Aquicoccus porphyridii gen. nov., sp. nov., isolated from a small marine red alga, Porphyridium marinum.</title>
        <authorList>
            <person name="Liu L."/>
        </authorList>
    </citation>
    <scope>NUCLEOTIDE SEQUENCE [LARGE SCALE GENOMIC DNA]</scope>
    <source>
        <strain evidence="1 2">L1 8-17</strain>
    </source>
</reference>
<name>A0A5A9ZTY5_9RHOB</name>
<keyword evidence="2" id="KW-1185">Reference proteome</keyword>
<accession>A0A5A9ZTY5</accession>
<dbReference type="EMBL" id="VINQ01000002">
    <property type="protein sequence ID" value="KAA0920195.1"/>
    <property type="molecule type" value="Genomic_DNA"/>
</dbReference>
<dbReference type="InterPro" id="IPR036748">
    <property type="entry name" value="MTH938-like_sf"/>
</dbReference>
<comment type="caution">
    <text evidence="1">The sequence shown here is derived from an EMBL/GenBank/DDBJ whole genome shotgun (WGS) entry which is preliminary data.</text>
</comment>
<dbReference type="PANTHER" id="PTHR21192:SF2">
    <property type="entry name" value="NADH DEHYDROGENASE [UBIQUINONE] 1 ALPHA SUBCOMPLEX ASSEMBLY FACTOR 3"/>
    <property type="match status" value="1"/>
</dbReference>
<dbReference type="RefSeq" id="WP_111363854.1">
    <property type="nucleotide sequence ID" value="NZ_JASHJG010000101.1"/>
</dbReference>
<gene>
    <name evidence="1" type="ORF">FLO80_03500</name>
</gene>
<protein>
    <recommendedName>
        <fullName evidence="3">Mth938-like domain-containing protein</fullName>
    </recommendedName>
</protein>
<dbReference type="SUPFAM" id="SSF64076">
    <property type="entry name" value="MTH938-like"/>
    <property type="match status" value="1"/>
</dbReference>
<dbReference type="AlphaFoldDB" id="A0A5A9ZTY5"/>
<dbReference type="Pfam" id="PF04430">
    <property type="entry name" value="DUF498"/>
    <property type="match status" value="1"/>
</dbReference>
<evidence type="ECO:0000313" key="2">
    <source>
        <dbReference type="Proteomes" id="UP000325291"/>
    </source>
</evidence>
<dbReference type="Proteomes" id="UP000325291">
    <property type="component" value="Unassembled WGS sequence"/>
</dbReference>
<organism evidence="1 2">
    <name type="scientific">Aquicoccus porphyridii</name>
    <dbReference type="NCBI Taxonomy" id="1852029"/>
    <lineage>
        <taxon>Bacteria</taxon>
        <taxon>Pseudomonadati</taxon>
        <taxon>Pseudomonadota</taxon>
        <taxon>Alphaproteobacteria</taxon>
        <taxon>Rhodobacterales</taxon>
        <taxon>Paracoccaceae</taxon>
        <taxon>Aquicoccus</taxon>
    </lineage>
</organism>
<sequence>MRFSQVDFGDVQPIDGYGPGFFRIGGTVYEGAVLLTTTGVEPLEELEDRTRIMALVGEIDVILFGTGAEIANIDAGLRDEIEAAGLGAEVMNTPAACRTWNVLAAEGRRVAMAALAV</sequence>
<dbReference type="Gene3D" id="3.40.1230.10">
    <property type="entry name" value="MTH938-like"/>
    <property type="match status" value="1"/>
</dbReference>
<evidence type="ECO:0008006" key="3">
    <source>
        <dbReference type="Google" id="ProtNLM"/>
    </source>
</evidence>
<dbReference type="PANTHER" id="PTHR21192">
    <property type="entry name" value="NUCLEAR PROTEIN E3-3"/>
    <property type="match status" value="1"/>
</dbReference>
<proteinExistence type="predicted"/>
<dbReference type="CDD" id="cd00248">
    <property type="entry name" value="Mth938-like"/>
    <property type="match status" value="1"/>
</dbReference>
<evidence type="ECO:0000313" key="1">
    <source>
        <dbReference type="EMBL" id="KAA0920195.1"/>
    </source>
</evidence>
<dbReference type="InterPro" id="IPR007523">
    <property type="entry name" value="NDUFAF3/AAMDC"/>
</dbReference>